<evidence type="ECO:0000256" key="7">
    <source>
        <dbReference type="ARBA" id="ARBA00022837"/>
    </source>
</evidence>
<evidence type="ECO:0000256" key="1">
    <source>
        <dbReference type="ARBA" id="ARBA00004196"/>
    </source>
</evidence>
<keyword evidence="6" id="KW-0574">Periplasm</keyword>
<dbReference type="InterPro" id="IPR025997">
    <property type="entry name" value="SBP_2_dom"/>
</dbReference>
<comment type="subunit">
    <text evidence="8">The ABC transporter complex is composed of one ATP-binding protein (MglA), two transmembrane proteins (MglC) and a solute-binding protein (MglB).</text>
</comment>
<protein>
    <recommendedName>
        <fullName evidence="9">D-galactose/methyl-galactoside binding periplasmic protein MglB</fullName>
    </recommendedName>
</protein>
<dbReference type="PANTHER" id="PTHR30036:SF2">
    <property type="entry name" value="D-GALACTOSE_METHYL-GALACTOSIDE BINDING PERIPLASMIC PROTEIN MGLB"/>
    <property type="match status" value="1"/>
</dbReference>
<dbReference type="InterPro" id="IPR028082">
    <property type="entry name" value="Peripla_BP_I"/>
</dbReference>
<organism evidence="11 12">
    <name type="scientific">Paenibacillus alba</name>
    <dbReference type="NCBI Taxonomy" id="1197127"/>
    <lineage>
        <taxon>Bacteria</taxon>
        <taxon>Bacillati</taxon>
        <taxon>Bacillota</taxon>
        <taxon>Bacilli</taxon>
        <taxon>Bacillales</taxon>
        <taxon>Paenibacillaceae</taxon>
        <taxon>Paenibacillus</taxon>
    </lineage>
</organism>
<evidence type="ECO:0000256" key="4">
    <source>
        <dbReference type="ARBA" id="ARBA00022723"/>
    </source>
</evidence>
<keyword evidence="3" id="KW-0762">Sugar transport</keyword>
<name>A0ABU6FXD8_9BACL</name>
<keyword evidence="5" id="KW-0732">Signal</keyword>
<evidence type="ECO:0000256" key="6">
    <source>
        <dbReference type="ARBA" id="ARBA00022764"/>
    </source>
</evidence>
<dbReference type="PANTHER" id="PTHR30036">
    <property type="entry name" value="D-XYLOSE-BINDING PERIPLASMIC PROTEIN"/>
    <property type="match status" value="1"/>
</dbReference>
<proteinExistence type="predicted"/>
<dbReference type="Gene3D" id="3.40.50.2300">
    <property type="match status" value="2"/>
</dbReference>
<evidence type="ECO:0000313" key="12">
    <source>
        <dbReference type="Proteomes" id="UP001338137"/>
    </source>
</evidence>
<dbReference type="SUPFAM" id="SSF53822">
    <property type="entry name" value="Periplasmic binding protein-like I"/>
    <property type="match status" value="1"/>
</dbReference>
<keyword evidence="7" id="KW-0106">Calcium</keyword>
<evidence type="ECO:0000256" key="9">
    <source>
        <dbReference type="ARBA" id="ARBA00034344"/>
    </source>
</evidence>
<comment type="subcellular location">
    <subcellularLocation>
        <location evidence="1">Cell envelope</location>
    </subcellularLocation>
</comment>
<comment type="caution">
    <text evidence="11">The sequence shown here is derived from an EMBL/GenBank/DDBJ whole genome shotgun (WGS) entry which is preliminary data.</text>
</comment>
<dbReference type="Proteomes" id="UP001338137">
    <property type="component" value="Unassembled WGS sequence"/>
</dbReference>
<evidence type="ECO:0000256" key="8">
    <source>
        <dbReference type="ARBA" id="ARBA00034323"/>
    </source>
</evidence>
<feature type="domain" description="Periplasmic binding protein" evidence="10">
    <location>
        <begin position="19"/>
        <end position="291"/>
    </location>
</feature>
<evidence type="ECO:0000313" key="11">
    <source>
        <dbReference type="EMBL" id="MEC0226568.1"/>
    </source>
</evidence>
<keyword evidence="12" id="KW-1185">Reference proteome</keyword>
<dbReference type="EMBL" id="JARLKY010000011">
    <property type="protein sequence ID" value="MEC0226568.1"/>
    <property type="molecule type" value="Genomic_DNA"/>
</dbReference>
<dbReference type="CDD" id="cd01539">
    <property type="entry name" value="PBP1_GGBP"/>
    <property type="match status" value="1"/>
</dbReference>
<accession>A0ABU6FXD8</accession>
<evidence type="ECO:0000256" key="5">
    <source>
        <dbReference type="ARBA" id="ARBA00022729"/>
    </source>
</evidence>
<evidence type="ECO:0000259" key="10">
    <source>
        <dbReference type="Pfam" id="PF13407"/>
    </source>
</evidence>
<dbReference type="InterPro" id="IPR044085">
    <property type="entry name" value="MglB-like_PBP1"/>
</dbReference>
<evidence type="ECO:0000256" key="2">
    <source>
        <dbReference type="ARBA" id="ARBA00022448"/>
    </source>
</evidence>
<gene>
    <name evidence="11" type="ORF">P4I72_05510</name>
</gene>
<dbReference type="InterPro" id="IPR050555">
    <property type="entry name" value="Bact_Solute-Bind_Prot2"/>
</dbReference>
<keyword evidence="4" id="KW-0479">Metal-binding</keyword>
<evidence type="ECO:0000256" key="3">
    <source>
        <dbReference type="ARBA" id="ARBA00022597"/>
    </source>
</evidence>
<keyword evidence="2" id="KW-0813">Transport</keyword>
<dbReference type="Pfam" id="PF13407">
    <property type="entry name" value="Peripla_BP_4"/>
    <property type="match status" value="1"/>
</dbReference>
<reference evidence="11 12" key="1">
    <citation type="submission" date="2023-03" db="EMBL/GenBank/DDBJ databases">
        <title>Bacillus Genome Sequencing.</title>
        <authorList>
            <person name="Dunlap C."/>
        </authorList>
    </citation>
    <scope>NUCLEOTIDE SEQUENCE [LARGE SCALE GENOMIC DNA]</scope>
    <source>
        <strain evidence="11 12">BD-533</strain>
    </source>
</reference>
<sequence>MMGGCSIMRSDDPNAPLKIGVLIYRFDDTFMTEVRNSILAAADSQVIVEFADSRNSQSTQNHQMDKFVKEKVDAIAINPVDRTAAAAMITKAKAANIPVVFFNREPVADAMKKWDKVYYVGAKAEQSGTMSGQLIVDYIKSHPEADKNKDDVLQYVMLKGEPGHQDAELRTKFAIKAVEDAGIKVEKLAEDTGMWERSKGKAKMSTFLGLYGNRIEAVFANNDDMALGAIDAMQEKGFITADRFIPVVGVNGTASAMKAMEDGALLGTVLNDAVNQGKATYAVAHSLASGQIPDQTNIGYEMADGLYVWIPYKKITKGK</sequence>